<keyword evidence="3" id="KW-1185">Reference proteome</keyword>
<dbReference type="HOGENOM" id="CLU_028286_5_0_5"/>
<dbReference type="InterPro" id="IPR005303">
    <property type="entry name" value="MOCOS_middle"/>
</dbReference>
<reference evidence="2 3" key="1">
    <citation type="journal article" date="2013" name="Appl. Environ. Microbiol.">
        <title>Genome analysis suggests that the soil oligotrophic bacterium Agromonas oligotrophica (Bradyrhizobium oligotrophicum) is a nitrogen-fixing symbiont of Aeschynomene indica.</title>
        <authorList>
            <person name="Okubo T."/>
            <person name="Fukushima S."/>
            <person name="Itakura M."/>
            <person name="Oshima K."/>
            <person name="Longtonglang A."/>
            <person name="Teaumroong N."/>
            <person name="Mitsui H."/>
            <person name="Hattori M."/>
            <person name="Hattori R."/>
            <person name="Hattori T."/>
            <person name="Minamisawa K."/>
        </authorList>
    </citation>
    <scope>NUCLEOTIDE SEQUENCE [LARGE SCALE GENOMIC DNA]</scope>
    <source>
        <strain evidence="2 3">S58</strain>
    </source>
</reference>
<dbReference type="GO" id="GO:0030170">
    <property type="term" value="F:pyridoxal phosphate binding"/>
    <property type="evidence" value="ECO:0007669"/>
    <property type="project" value="InterPro"/>
</dbReference>
<accession>M4ZG87</accession>
<dbReference type="InterPro" id="IPR011037">
    <property type="entry name" value="Pyrv_Knase-like_insert_dom_sf"/>
</dbReference>
<dbReference type="EMBL" id="AP012603">
    <property type="protein sequence ID" value="BAM92531.1"/>
    <property type="molecule type" value="Genomic_DNA"/>
</dbReference>
<evidence type="ECO:0000313" key="2">
    <source>
        <dbReference type="EMBL" id="BAM92531.1"/>
    </source>
</evidence>
<evidence type="ECO:0000313" key="3">
    <source>
        <dbReference type="Proteomes" id="UP000011841"/>
    </source>
</evidence>
<sequence length="265" mass="28938">MTAAMSQTPSARIAGLYRYPVKGLTPEPLQRAPLRIGQTLPADRRYAVENGPTGFDPEAPVWKPKTAYLMLMRNERLAGFKTRFDDATNILTIRRDDQIVAQGDLESDEGRAAVERFFATEFADELRGPPKLLSGGGYSFTDLARKVVSIINLASLAEIEKLVGAAVHPLRFRANVYVTGWPAWHEAALLGETLQIGSARLKVVKTTTRCAAVNVDPDTAARDLDIPPALLNHRGNNECGIYAEVIEAGDIAVGDEMAVEQPRLV</sequence>
<dbReference type="PROSITE" id="PS51340">
    <property type="entry name" value="MOSC"/>
    <property type="match status" value="1"/>
</dbReference>
<protein>
    <recommendedName>
        <fullName evidence="1">MOSC domain-containing protein</fullName>
    </recommendedName>
</protein>
<dbReference type="Proteomes" id="UP000011841">
    <property type="component" value="Chromosome"/>
</dbReference>
<dbReference type="STRING" id="1245469.S58_65640"/>
<dbReference type="GO" id="GO:0003824">
    <property type="term" value="F:catalytic activity"/>
    <property type="evidence" value="ECO:0007669"/>
    <property type="project" value="InterPro"/>
</dbReference>
<dbReference type="AlphaFoldDB" id="M4ZG87"/>
<dbReference type="Pfam" id="PF03473">
    <property type="entry name" value="MOSC"/>
    <property type="match status" value="1"/>
</dbReference>
<dbReference type="KEGG" id="aol:S58_65640"/>
<organism evidence="2 3">
    <name type="scientific">Bradyrhizobium oligotrophicum S58</name>
    <dbReference type="NCBI Taxonomy" id="1245469"/>
    <lineage>
        <taxon>Bacteria</taxon>
        <taxon>Pseudomonadati</taxon>
        <taxon>Pseudomonadota</taxon>
        <taxon>Alphaproteobacteria</taxon>
        <taxon>Hyphomicrobiales</taxon>
        <taxon>Nitrobacteraceae</taxon>
        <taxon>Bradyrhizobium</taxon>
    </lineage>
</organism>
<feature type="domain" description="MOSC" evidence="1">
    <location>
        <begin position="111"/>
        <end position="260"/>
    </location>
</feature>
<dbReference type="PATRIC" id="fig|1245469.3.peg.6704"/>
<dbReference type="Gene3D" id="2.40.33.20">
    <property type="entry name" value="PK beta-barrel domain-like"/>
    <property type="match status" value="1"/>
</dbReference>
<dbReference type="eggNOG" id="COG3217">
    <property type="taxonomic scope" value="Bacteria"/>
</dbReference>
<name>M4ZG87_9BRAD</name>
<gene>
    <name evidence="2" type="ORF">S58_65640</name>
</gene>
<dbReference type="Pfam" id="PF03476">
    <property type="entry name" value="MOSC_N"/>
    <property type="match status" value="1"/>
</dbReference>
<dbReference type="GO" id="GO:0030151">
    <property type="term" value="F:molybdenum ion binding"/>
    <property type="evidence" value="ECO:0007669"/>
    <property type="project" value="InterPro"/>
</dbReference>
<dbReference type="SUPFAM" id="SSF50800">
    <property type="entry name" value="PK beta-barrel domain-like"/>
    <property type="match status" value="1"/>
</dbReference>
<evidence type="ECO:0000259" key="1">
    <source>
        <dbReference type="PROSITE" id="PS51340"/>
    </source>
</evidence>
<dbReference type="InterPro" id="IPR005302">
    <property type="entry name" value="MoCF_Sase_C"/>
</dbReference>
<proteinExistence type="predicted"/>